<dbReference type="InterPro" id="IPR050147">
    <property type="entry name" value="Ser/Thr_Dehydratase"/>
</dbReference>
<evidence type="ECO:0000256" key="3">
    <source>
        <dbReference type="ARBA" id="ARBA00012093"/>
    </source>
</evidence>
<dbReference type="PROSITE" id="PS00165">
    <property type="entry name" value="DEHYDRATASE_SER_THR"/>
    <property type="match status" value="1"/>
</dbReference>
<dbReference type="EMBL" id="JASJQH010003106">
    <property type="protein sequence ID" value="KAK9759781.1"/>
    <property type="molecule type" value="Genomic_DNA"/>
</dbReference>
<evidence type="ECO:0000256" key="5">
    <source>
        <dbReference type="ARBA" id="ARBA00023239"/>
    </source>
</evidence>
<dbReference type="EC" id="4.3.1.17" evidence="3"/>
<dbReference type="PANTHER" id="PTHR48078:SF2">
    <property type="entry name" value="CATABOLIC L-SERINE_THREONINE DEHYDRATASE"/>
    <property type="match status" value="1"/>
</dbReference>
<keyword evidence="5" id="KW-0456">Lyase</keyword>
<evidence type="ECO:0000259" key="7">
    <source>
        <dbReference type="Pfam" id="PF00291"/>
    </source>
</evidence>
<keyword evidence="4" id="KW-0663">Pyridoxal phosphate</keyword>
<organism evidence="8 9">
    <name type="scientific">Basidiobolus ranarum</name>
    <dbReference type="NCBI Taxonomy" id="34480"/>
    <lineage>
        <taxon>Eukaryota</taxon>
        <taxon>Fungi</taxon>
        <taxon>Fungi incertae sedis</taxon>
        <taxon>Zoopagomycota</taxon>
        <taxon>Entomophthoromycotina</taxon>
        <taxon>Basidiobolomycetes</taxon>
        <taxon>Basidiobolales</taxon>
        <taxon>Basidiobolaceae</taxon>
        <taxon>Basidiobolus</taxon>
    </lineage>
</organism>
<evidence type="ECO:0000256" key="1">
    <source>
        <dbReference type="ARBA" id="ARBA00001933"/>
    </source>
</evidence>
<dbReference type="InterPro" id="IPR036052">
    <property type="entry name" value="TrpB-like_PALP_sf"/>
</dbReference>
<evidence type="ECO:0000256" key="2">
    <source>
        <dbReference type="ARBA" id="ARBA00010869"/>
    </source>
</evidence>
<accession>A0ABR2WE74</accession>
<comment type="catalytic activity">
    <reaction evidence="6">
        <text>L-serine = pyruvate + NH4(+)</text>
        <dbReference type="Rhea" id="RHEA:19169"/>
        <dbReference type="ChEBI" id="CHEBI:15361"/>
        <dbReference type="ChEBI" id="CHEBI:28938"/>
        <dbReference type="ChEBI" id="CHEBI:33384"/>
        <dbReference type="EC" id="4.3.1.17"/>
    </reaction>
</comment>
<evidence type="ECO:0000256" key="6">
    <source>
        <dbReference type="ARBA" id="ARBA00049406"/>
    </source>
</evidence>
<dbReference type="Proteomes" id="UP001479436">
    <property type="component" value="Unassembled WGS sequence"/>
</dbReference>
<dbReference type="CDD" id="cd00640">
    <property type="entry name" value="Trp-synth-beta_II"/>
    <property type="match status" value="1"/>
</dbReference>
<dbReference type="SUPFAM" id="SSF53686">
    <property type="entry name" value="Tryptophan synthase beta subunit-like PLP-dependent enzymes"/>
    <property type="match status" value="1"/>
</dbReference>
<dbReference type="InterPro" id="IPR001926">
    <property type="entry name" value="TrpB-like_PALP"/>
</dbReference>
<evidence type="ECO:0000313" key="9">
    <source>
        <dbReference type="Proteomes" id="UP001479436"/>
    </source>
</evidence>
<feature type="domain" description="Tryptophan synthase beta chain-like PALP" evidence="7">
    <location>
        <begin position="8"/>
        <end position="128"/>
    </location>
</feature>
<comment type="caution">
    <text evidence="8">The sequence shown here is derived from an EMBL/GenBank/DDBJ whole genome shotgun (WGS) entry which is preliminary data.</text>
</comment>
<gene>
    <name evidence="8" type="ORF">K7432_016866</name>
</gene>
<evidence type="ECO:0000256" key="4">
    <source>
        <dbReference type="ARBA" id="ARBA00022898"/>
    </source>
</evidence>
<reference evidence="8 9" key="1">
    <citation type="submission" date="2023-04" db="EMBL/GenBank/DDBJ databases">
        <title>Genome of Basidiobolus ranarum AG-B5.</title>
        <authorList>
            <person name="Stajich J.E."/>
            <person name="Carter-House D."/>
            <person name="Gryganskyi A."/>
        </authorList>
    </citation>
    <scope>NUCLEOTIDE SEQUENCE [LARGE SCALE GENOMIC DNA]</scope>
    <source>
        <strain evidence="8 9">AG-B5</strain>
    </source>
</reference>
<comment type="similarity">
    <text evidence="2">Belongs to the serine/threonine dehydratase family.</text>
</comment>
<feature type="non-terminal residue" evidence="8">
    <location>
        <position position="130"/>
    </location>
</feature>
<name>A0ABR2WE74_9FUNG</name>
<dbReference type="Gene3D" id="3.40.50.1100">
    <property type="match status" value="2"/>
</dbReference>
<keyword evidence="9" id="KW-1185">Reference proteome</keyword>
<proteinExistence type="inferred from homology"/>
<evidence type="ECO:0000313" key="8">
    <source>
        <dbReference type="EMBL" id="KAK9759781.1"/>
    </source>
</evidence>
<comment type="cofactor">
    <cofactor evidence="1">
        <name>pyridoxal 5'-phosphate</name>
        <dbReference type="ChEBI" id="CHEBI:597326"/>
    </cofactor>
</comment>
<dbReference type="InterPro" id="IPR000634">
    <property type="entry name" value="Ser/Thr_deHydtase_PyrdxlP-BS"/>
</dbReference>
<dbReference type="PANTHER" id="PTHR48078">
    <property type="entry name" value="THREONINE DEHYDRATASE, MITOCHONDRIAL-RELATED"/>
    <property type="match status" value="1"/>
</dbReference>
<protein>
    <recommendedName>
        <fullName evidence="3">L-serine ammonia-lyase</fullName>
        <ecNumber evidence="3">4.3.1.17</ecNumber>
    </recommendedName>
</protein>
<sequence length="130" mass="14437">MEIPSLHNITPLLFSTRLSELVGCNVWLKLENFQSTSSYKLRGIGHACIKALLTEDVNRLVTSGDIDSCWALAYAGRRLNVPTTTFVSSQLSERMRKTMGVERASVIEVEGGFEEAESLAREFVKNTPNS</sequence>
<dbReference type="Pfam" id="PF00291">
    <property type="entry name" value="PALP"/>
    <property type="match status" value="1"/>
</dbReference>